<keyword evidence="3" id="KW-1185">Reference proteome</keyword>
<sequence>MAGWPNACTAEHPAPRDAPAPRDTPAPQDAPAPRDAPYRPNDVCPCPWDGEGHTFALSSNQRAVPARRLL</sequence>
<organism evidence="2 3">
    <name type="scientific">Micromonospora lupini str. Lupac 08</name>
    <dbReference type="NCBI Taxonomy" id="1150864"/>
    <lineage>
        <taxon>Bacteria</taxon>
        <taxon>Bacillati</taxon>
        <taxon>Actinomycetota</taxon>
        <taxon>Actinomycetes</taxon>
        <taxon>Micromonosporales</taxon>
        <taxon>Micromonosporaceae</taxon>
        <taxon>Micromonospora</taxon>
    </lineage>
</organism>
<feature type="compositionally biased region" description="Pro residues" evidence="1">
    <location>
        <begin position="16"/>
        <end position="30"/>
    </location>
</feature>
<comment type="caution">
    <text evidence="2">The sequence shown here is derived from an EMBL/GenBank/DDBJ whole genome shotgun (WGS) entry which is preliminary data.</text>
</comment>
<feature type="region of interest" description="Disordered" evidence="1">
    <location>
        <begin position="1"/>
        <end position="44"/>
    </location>
</feature>
<dbReference type="EMBL" id="CAIE01000017">
    <property type="protein sequence ID" value="CCH17160.1"/>
    <property type="molecule type" value="Genomic_DNA"/>
</dbReference>
<evidence type="ECO:0000313" key="3">
    <source>
        <dbReference type="Proteomes" id="UP000003448"/>
    </source>
</evidence>
<name>I0L013_9ACTN</name>
<evidence type="ECO:0000256" key="1">
    <source>
        <dbReference type="SAM" id="MobiDB-lite"/>
    </source>
</evidence>
<proteinExistence type="predicted"/>
<gene>
    <name evidence="2" type="ORF">MILUP08_42080</name>
</gene>
<feature type="compositionally biased region" description="Low complexity" evidence="1">
    <location>
        <begin position="31"/>
        <end position="40"/>
    </location>
</feature>
<reference evidence="3" key="1">
    <citation type="journal article" date="2012" name="J. Bacteriol.">
        <title>Genome Sequence of Micromonospora lupini Lupac 08, Isolated from Root Nodules of Lupinus angustifolius.</title>
        <authorList>
            <person name="Alonso-Vega P."/>
            <person name="Normand P."/>
            <person name="Bacigalupe R."/>
            <person name="Pujic P."/>
            <person name="Lajus A."/>
            <person name="Vallenet D."/>
            <person name="Carro L."/>
            <person name="Coll P."/>
            <person name="Trujillo M.E."/>
        </authorList>
    </citation>
    <scope>NUCLEOTIDE SEQUENCE [LARGE SCALE GENOMIC DNA]</scope>
    <source>
        <strain evidence="3">Lupac 08</strain>
    </source>
</reference>
<accession>I0L013</accession>
<evidence type="ECO:0000313" key="2">
    <source>
        <dbReference type="EMBL" id="CCH17160.1"/>
    </source>
</evidence>
<dbReference type="AlphaFoldDB" id="I0L013"/>
<dbReference type="Proteomes" id="UP000003448">
    <property type="component" value="Unassembled WGS sequence"/>
</dbReference>
<protein>
    <submittedName>
        <fullName evidence="2">Uncharacterized protein</fullName>
    </submittedName>
</protein>